<comment type="caution">
    <text evidence="18">Lacks conserved residue(s) required for the propagation of feature annotation.</text>
</comment>
<evidence type="ECO:0000313" key="20">
    <source>
        <dbReference type="EMBL" id="AKE50897.1"/>
    </source>
</evidence>
<evidence type="ECO:0000256" key="9">
    <source>
        <dbReference type="ARBA" id="ARBA00022833"/>
    </source>
</evidence>
<evidence type="ECO:0000256" key="11">
    <source>
        <dbReference type="ARBA" id="ARBA00023125"/>
    </source>
</evidence>
<protein>
    <recommendedName>
        <fullName evidence="18 19">Protein E7</fullName>
    </recommendedName>
</protein>
<gene>
    <name evidence="18 20" type="primary">E7</name>
</gene>
<comment type="PTM">
    <text evidence="18">Highly phosphorylated.</text>
</comment>
<keyword evidence="5 18" id="KW-1090">Inhibition of host innate immune response by virus</keyword>
<keyword evidence="8 18" id="KW-1114">Inhibition of host interferon signaling pathway by virus</keyword>
<evidence type="ECO:0000256" key="18">
    <source>
        <dbReference type="HAMAP-Rule" id="MF_04004"/>
    </source>
</evidence>
<evidence type="ECO:0000256" key="12">
    <source>
        <dbReference type="ARBA" id="ARBA00023159"/>
    </source>
</evidence>
<dbReference type="GO" id="GO:0003677">
    <property type="term" value="F:DNA binding"/>
    <property type="evidence" value="ECO:0007669"/>
    <property type="project" value="UniProtKB-UniRule"/>
</dbReference>
<sequence>MIGTTTTLKDIVLSECPHPNSPVNLHCDEEANFDFERQVEEESQEPHYCSYRILVACPCCNRPVRLAVLCSGSGIYNLQELLFRDVQIICPLCIREQNF</sequence>
<keyword evidence="6 18" id="KW-0479">Metal-binding</keyword>
<keyword evidence="9 18" id="KW-0862">Zinc</keyword>
<keyword evidence="15" id="KW-0922">Interferon antiviral system evasion</keyword>
<comment type="subcellular location">
    <subcellularLocation>
        <location evidence="18">Host cytoplasm</location>
    </subcellularLocation>
    <subcellularLocation>
        <location evidence="18">Host nucleus</location>
    </subcellularLocation>
    <text evidence="18">Predominantly found in the host nucleus.</text>
</comment>
<dbReference type="GO" id="GO:0019904">
    <property type="term" value="F:protein domain specific binding"/>
    <property type="evidence" value="ECO:0007669"/>
    <property type="project" value="UniProtKB-UniRule"/>
</dbReference>
<comment type="domain">
    <text evidence="18">The E7 terminal domain is an intrinsically disordered domain, whose flexibility and conformational transitions confer target adaptability to the oncoprotein. It allows adaptation to a variety of protein targets and exposes the PEST degradation sequence that regulates its turnover in the cell.</text>
</comment>
<evidence type="ECO:0000313" key="21">
    <source>
        <dbReference type="Proteomes" id="UP000174148"/>
    </source>
</evidence>
<evidence type="ECO:0000256" key="3">
    <source>
        <dbReference type="ARBA" id="ARBA00022562"/>
    </source>
</evidence>
<evidence type="ECO:0000256" key="7">
    <source>
        <dbReference type="ARBA" id="ARBA00022771"/>
    </source>
</evidence>
<name>A0A0F6TNK7_9PAPI</name>
<dbReference type="GeneID" id="37618279"/>
<feature type="short sequence motif" description="Nuclear export signal" evidence="18">
    <location>
        <begin position="75"/>
        <end position="83"/>
    </location>
</feature>
<dbReference type="GO" id="GO:0039502">
    <property type="term" value="P:symbiont-mediated suppression of host type I interferon-mediated signaling pathway"/>
    <property type="evidence" value="ECO:0007669"/>
    <property type="project" value="UniProtKB-UniRule"/>
</dbReference>
<dbReference type="RefSeq" id="YP_009507319.1">
    <property type="nucleotide sequence ID" value="NC_038526.1"/>
</dbReference>
<dbReference type="Proteomes" id="UP000174148">
    <property type="component" value="Segment"/>
</dbReference>
<dbReference type="GO" id="GO:0039645">
    <property type="term" value="P:symbiont-mediated perturbation of host cell cycle G1/S transition checkpoint"/>
    <property type="evidence" value="ECO:0007669"/>
    <property type="project" value="UniProtKB-UniRule"/>
</dbReference>
<proteinExistence type="inferred from homology"/>
<dbReference type="GO" id="GO:0052170">
    <property type="term" value="P:symbiont-mediated suppression of host innate immune response"/>
    <property type="evidence" value="ECO:0007669"/>
    <property type="project" value="UniProtKB-KW"/>
</dbReference>
<keyword evidence="3 18" id="KW-1048">Host nucleus</keyword>
<dbReference type="EMBL" id="KP205502">
    <property type="protein sequence ID" value="AKE50897.1"/>
    <property type="molecule type" value="Genomic_DNA"/>
</dbReference>
<keyword evidence="4 18" id="KW-0945">Host-virus interaction</keyword>
<comment type="function">
    <text evidence="19">E7 protein has both transforming and trans-activating activities.</text>
</comment>
<organism evidence="20 21">
    <name type="scientific">Trichechus manatus latirostris papillomavirus 3</name>
    <dbReference type="NCBI Taxonomy" id="2848316"/>
    <lineage>
        <taxon>Viruses</taxon>
        <taxon>Monodnaviria</taxon>
        <taxon>Shotokuvirae</taxon>
        <taxon>Cossaviricota</taxon>
        <taxon>Papovaviricetes</taxon>
        <taxon>Zurhausenvirales</taxon>
        <taxon>Papillomaviridae</taxon>
        <taxon>Firstpapillomavirinae</taxon>
        <taxon>Rhopapillomavirus</taxon>
        <taxon>Rhopapillomavirus 2</taxon>
    </lineage>
</organism>
<keyword evidence="12 18" id="KW-0010">Activator</keyword>
<feature type="short sequence motif" description="LXCXE motif; interaction with host RB1 and TMEM173/STING" evidence="18">
    <location>
        <begin position="25"/>
        <end position="29"/>
    </location>
</feature>
<dbReference type="GO" id="GO:0030430">
    <property type="term" value="C:host cell cytoplasm"/>
    <property type="evidence" value="ECO:0007669"/>
    <property type="project" value="UniProtKB-SubCell"/>
</dbReference>
<dbReference type="PIRSF" id="PIRSF003407">
    <property type="entry name" value="Papvi_E7"/>
    <property type="match status" value="1"/>
</dbReference>
<evidence type="ECO:0000256" key="19">
    <source>
        <dbReference type="PIRNR" id="PIRNR003407"/>
    </source>
</evidence>
<comment type="similarity">
    <text evidence="18 19">Belongs to the papillomaviridae E7 protein family.</text>
</comment>
<evidence type="ECO:0000256" key="4">
    <source>
        <dbReference type="ARBA" id="ARBA00022581"/>
    </source>
</evidence>
<keyword evidence="7 18" id="KW-0863">Zinc-finger</keyword>
<dbReference type="Pfam" id="PF00527">
    <property type="entry name" value="E7"/>
    <property type="match status" value="1"/>
</dbReference>
<dbReference type="OrthoDB" id="28045at10239"/>
<dbReference type="GO" id="GO:0003700">
    <property type="term" value="F:DNA-binding transcription factor activity"/>
    <property type="evidence" value="ECO:0007669"/>
    <property type="project" value="UniProtKB-UniRule"/>
</dbReference>
<evidence type="ECO:0000256" key="1">
    <source>
        <dbReference type="ARBA" id="ARBA00022504"/>
    </source>
</evidence>
<reference evidence="20 21" key="1">
    <citation type="submission" date="2014-11" db="EMBL/GenBank/DDBJ databases">
        <title>Molecular Characterization of Two Novel Mucosotropic Papillomaviruses of a Florida Manatee (Trichechus manatus latirostris).</title>
        <authorList>
            <person name="Zahin M."/>
            <person name="Ghim S.-J."/>
            <person name="Khanal S."/>
            <person name="Bossart G.D."/>
            <person name="Jenson A.B."/>
            <person name="Joh J."/>
        </authorList>
    </citation>
    <scope>NUCLEOTIDE SEQUENCE [LARGE SCALE GENOMIC DNA]</scope>
    <source>
        <strain evidence="20">TmPV-3</strain>
    </source>
</reference>
<comment type="subunit">
    <text evidence="18">Homodimer. Homooligomer. Interacts with host RB1; this interaction induces dissociation of RB1-E2F1 complex thereby disrupting RB1 activity. Interacts with host EP300; this interaction represses EP300 transcriptional activity. Interacts with protein E2; this interaction inhibits E7 oncogenic activity. Interacts with host TMEM173/STING; this interaction impairs the ability of TMEM173/STING to sense cytosolic DNA and promote the production of type I interferon (IFN-alpha and IFN-beta).</text>
</comment>
<keyword evidence="17 18" id="KW-1078">G1/S host cell cycle checkpoint dysregulation by virus</keyword>
<dbReference type="GO" id="GO:0008270">
    <property type="term" value="F:zinc ion binding"/>
    <property type="evidence" value="ECO:0007669"/>
    <property type="project" value="UniProtKB-KW"/>
</dbReference>
<accession>A0A0F6TNK7</accession>
<evidence type="ECO:0000256" key="10">
    <source>
        <dbReference type="ARBA" id="ARBA00023015"/>
    </source>
</evidence>
<comment type="function">
    <text evidence="18">Plays a role in viral genome replication by driving entry of quiescent cells into the cell cycle. Stimulation of progression from G1 to S phase allows the virus to efficiently use the cellular DNA replicating machinery to achieve viral genome replication. E7 protein has both transforming and trans-activating activities. Induces the disassembly of the E2F1 transcription factor from RB1, with subsequent transcriptional activation of E2F1-regulated S-phase genes. Interferes with host histone deacetylation mediated by HDAC1 and HDAC2, leading to transcription activation. Plays also a role in the inhibition of both antiviral and antiproliferative functions of host interferon alpha. Interaction with host TMEM173/STING impairs the ability of TMEM173/STING to sense cytosolic DNA and promote the production of type I interferon (IFN-alpha and IFN-beta).</text>
</comment>
<dbReference type="GO" id="GO:0042025">
    <property type="term" value="C:host cell nucleus"/>
    <property type="evidence" value="ECO:0007669"/>
    <property type="project" value="UniProtKB-SubCell"/>
</dbReference>
<evidence type="ECO:0000256" key="6">
    <source>
        <dbReference type="ARBA" id="ARBA00022723"/>
    </source>
</evidence>
<feature type="zinc finger region" evidence="18">
    <location>
        <begin position="57"/>
        <end position="93"/>
    </location>
</feature>
<dbReference type="GO" id="GO:0006351">
    <property type="term" value="P:DNA-templated transcription"/>
    <property type="evidence" value="ECO:0007669"/>
    <property type="project" value="UniProtKB-UniRule"/>
</dbReference>
<evidence type="ECO:0000256" key="5">
    <source>
        <dbReference type="ARBA" id="ARBA00022632"/>
    </source>
</evidence>
<evidence type="ECO:0000256" key="8">
    <source>
        <dbReference type="ARBA" id="ARBA00022830"/>
    </source>
</evidence>
<evidence type="ECO:0000256" key="16">
    <source>
        <dbReference type="ARBA" id="ARBA00023280"/>
    </source>
</evidence>
<evidence type="ECO:0000256" key="17">
    <source>
        <dbReference type="ARBA" id="ARBA00023309"/>
    </source>
</evidence>
<keyword evidence="2 18" id="KW-0244">Early protein</keyword>
<dbReference type="HAMAP" id="MF_04004">
    <property type="entry name" value="PPV_E7"/>
    <property type="match status" value="1"/>
</dbReference>
<dbReference type="KEGG" id="vg:37618279"/>
<evidence type="ECO:0000256" key="2">
    <source>
        <dbReference type="ARBA" id="ARBA00022518"/>
    </source>
</evidence>
<keyword evidence="21" id="KW-1185">Reference proteome</keyword>
<keyword evidence="10 18" id="KW-0805">Transcription regulation</keyword>
<dbReference type="SUPFAM" id="SSF161234">
    <property type="entry name" value="E7 C-terminal domain-like"/>
    <property type="match status" value="1"/>
</dbReference>
<evidence type="ECO:0000256" key="15">
    <source>
        <dbReference type="ARBA" id="ARBA00023258"/>
    </source>
</evidence>
<dbReference type="Gene3D" id="3.30.160.330">
    <property type="match status" value="1"/>
</dbReference>
<keyword evidence="16 18" id="KW-0899">Viral immunoevasion</keyword>
<keyword evidence="14 18" id="KW-1035">Host cytoplasm</keyword>
<keyword evidence="13 18" id="KW-0804">Transcription</keyword>
<evidence type="ECO:0000256" key="13">
    <source>
        <dbReference type="ARBA" id="ARBA00023163"/>
    </source>
</evidence>
<keyword evidence="11 18" id="KW-0238">DNA-binding</keyword>
<dbReference type="InterPro" id="IPR000148">
    <property type="entry name" value="Papilloma_E7"/>
</dbReference>
<keyword evidence="1 18" id="KW-1121">Modulation of host cell cycle by virus</keyword>
<evidence type="ECO:0000256" key="14">
    <source>
        <dbReference type="ARBA" id="ARBA00023200"/>
    </source>
</evidence>